<feature type="region of interest" description="Disordered" evidence="1">
    <location>
        <begin position="340"/>
        <end position="360"/>
    </location>
</feature>
<evidence type="ECO:0000313" key="2">
    <source>
        <dbReference type="EMBL" id="KAJ9671530.1"/>
    </source>
</evidence>
<gene>
    <name evidence="2" type="ORF">PVL29_025301</name>
</gene>
<keyword evidence="3" id="KW-1185">Reference proteome</keyword>
<accession>A0AA39D685</accession>
<dbReference type="PANTHER" id="PTHR36720:SF1">
    <property type="entry name" value="TAF RNA POLYMERASE I SUBUNIT A"/>
    <property type="match status" value="1"/>
</dbReference>
<dbReference type="EMBL" id="JARBHA010000019">
    <property type="protein sequence ID" value="KAJ9671530.1"/>
    <property type="molecule type" value="Genomic_DNA"/>
</dbReference>
<reference evidence="2 3" key="1">
    <citation type="journal article" date="2023" name="BMC Biotechnol.">
        <title>Vitis rotundifolia cv Carlos genome sequencing.</title>
        <authorList>
            <person name="Huff M."/>
            <person name="Hulse-Kemp A."/>
            <person name="Scheffler B."/>
            <person name="Youngblood R."/>
            <person name="Simpson S."/>
            <person name="Babiker E."/>
            <person name="Staton M."/>
        </authorList>
    </citation>
    <scope>NUCLEOTIDE SEQUENCE [LARGE SCALE GENOMIC DNA]</scope>
    <source>
        <tissue evidence="2">Leaf</tissue>
    </source>
</reference>
<sequence length="716" mass="81813">MSRVRVLFVQPPAGNVAGAAATRNGEHDPDASCFSDLSLPFGNPTLGFFDDGMTYDFGFGRHCPKRTVSAIFGFSCDCFSCMIHGGRAQMRKREQKGYEDVVAKCSNAKFDVGKIVDNVDTDVSLRRIKGIILSVKKPSYFRRLRSGKLRHEVRCRLQYLLSKLVERHNWKEASGVLGMLLKGTCKDTSPTNNRVKYWVTMELLKHIESDHINPTRIKRIYETWMRRIGSMKKWPIEDRFAVQLEYILFCLTQGNIEEAHQAAICLMQERDFGSGPILNLVVGLAFYQLWYFTIPKEMQLRDLGESCTPTESEMSATRFSNTVGNSEGYSAIDVLKEEYSSESDSETSVRNDKGNAVNANIDPHRELSEGINDNLRSEKSFPQPQDFYMNSAGHTGHEETSFPYDGDNITQLASIFSGHERWDSWLLPLRLPHSNANFEDLIHLHRELINDYYKSAVKYLKLALYSTPPILAALLPFIQLLLLGGQVKEALNELEKFSHNSNATLPIRLRASVLEHFDRDNCVSLSTCFEDILKKDPTSSYSLAKLISIHQNGDYDAASLLEMIALHLDATYAEFDIWREFALCFLKLSQCEEDRMSVCLDGNEGKHKPKYAVRFNRIPNIFIEGKSGKAWRFRCRWWLTRHFSKNIINSEVAAGKLELLIYKAACASHMYGQGFEYVVGAYNCLDKEKNRDMLLFLQMHMHTSTGFYSHFEERTK</sequence>
<dbReference type="PANTHER" id="PTHR36720">
    <property type="entry name" value="TAF RNA POLYMERASE I SUBUNIT A"/>
    <property type="match status" value="1"/>
</dbReference>
<comment type="caution">
    <text evidence="2">The sequence shown here is derived from an EMBL/GenBank/DDBJ whole genome shotgun (WGS) entry which is preliminary data.</text>
</comment>
<dbReference type="Proteomes" id="UP001168098">
    <property type="component" value="Unassembled WGS sequence"/>
</dbReference>
<name>A0AA39D685_VITRO</name>
<protein>
    <submittedName>
        <fullName evidence="2">Uncharacterized protein</fullName>
    </submittedName>
</protein>
<evidence type="ECO:0000313" key="3">
    <source>
        <dbReference type="Proteomes" id="UP001168098"/>
    </source>
</evidence>
<dbReference type="GO" id="GO:0000120">
    <property type="term" value="C:RNA polymerase I transcription regulator complex"/>
    <property type="evidence" value="ECO:0007669"/>
    <property type="project" value="InterPro"/>
</dbReference>
<proteinExistence type="predicted"/>
<dbReference type="Pfam" id="PF14929">
    <property type="entry name" value="TAF1_subA"/>
    <property type="match status" value="1"/>
</dbReference>
<dbReference type="AlphaFoldDB" id="A0AA39D685"/>
<organism evidence="2 3">
    <name type="scientific">Vitis rotundifolia</name>
    <name type="common">Muscadine grape</name>
    <dbReference type="NCBI Taxonomy" id="103349"/>
    <lineage>
        <taxon>Eukaryota</taxon>
        <taxon>Viridiplantae</taxon>
        <taxon>Streptophyta</taxon>
        <taxon>Embryophyta</taxon>
        <taxon>Tracheophyta</taxon>
        <taxon>Spermatophyta</taxon>
        <taxon>Magnoliopsida</taxon>
        <taxon>eudicotyledons</taxon>
        <taxon>Gunneridae</taxon>
        <taxon>Pentapetalae</taxon>
        <taxon>rosids</taxon>
        <taxon>Vitales</taxon>
        <taxon>Vitaceae</taxon>
        <taxon>Viteae</taxon>
        <taxon>Vitis</taxon>
    </lineage>
</organism>
<dbReference type="GO" id="GO:0006360">
    <property type="term" value="P:transcription by RNA polymerase I"/>
    <property type="evidence" value="ECO:0007669"/>
    <property type="project" value="InterPro"/>
</dbReference>
<evidence type="ECO:0000256" key="1">
    <source>
        <dbReference type="SAM" id="MobiDB-lite"/>
    </source>
</evidence>
<dbReference type="InterPro" id="IPR039495">
    <property type="entry name" value="TAF1A"/>
</dbReference>